<feature type="compositionally biased region" description="Polar residues" evidence="1">
    <location>
        <begin position="393"/>
        <end position="414"/>
    </location>
</feature>
<protein>
    <submittedName>
        <fullName evidence="2">Uncharacterized protein</fullName>
    </submittedName>
</protein>
<dbReference type="EMBL" id="LIAE01010223">
    <property type="protein sequence ID" value="PAV65066.1"/>
    <property type="molecule type" value="Genomic_DNA"/>
</dbReference>
<accession>A0A2A2JTR7</accession>
<evidence type="ECO:0000313" key="2">
    <source>
        <dbReference type="EMBL" id="PAV65067.1"/>
    </source>
</evidence>
<comment type="caution">
    <text evidence="2">The sequence shown here is derived from an EMBL/GenBank/DDBJ whole genome shotgun (WGS) entry which is preliminary data.</text>
</comment>
<organism evidence="2 3">
    <name type="scientific">Diploscapter pachys</name>
    <dbReference type="NCBI Taxonomy" id="2018661"/>
    <lineage>
        <taxon>Eukaryota</taxon>
        <taxon>Metazoa</taxon>
        <taxon>Ecdysozoa</taxon>
        <taxon>Nematoda</taxon>
        <taxon>Chromadorea</taxon>
        <taxon>Rhabditida</taxon>
        <taxon>Rhabditina</taxon>
        <taxon>Rhabditomorpha</taxon>
        <taxon>Rhabditoidea</taxon>
        <taxon>Rhabditidae</taxon>
        <taxon>Diploscapter</taxon>
    </lineage>
</organism>
<dbReference type="AlphaFoldDB" id="A0A2A2JTR7"/>
<name>A0A2A2JTR7_9BILA</name>
<feature type="region of interest" description="Disordered" evidence="1">
    <location>
        <begin position="393"/>
        <end position="429"/>
    </location>
</feature>
<dbReference type="EMBL" id="LIAE01010223">
    <property type="protein sequence ID" value="PAV65067.1"/>
    <property type="molecule type" value="Genomic_DNA"/>
</dbReference>
<evidence type="ECO:0000313" key="3">
    <source>
        <dbReference type="Proteomes" id="UP000218231"/>
    </source>
</evidence>
<evidence type="ECO:0000256" key="1">
    <source>
        <dbReference type="SAM" id="MobiDB-lite"/>
    </source>
</evidence>
<proteinExistence type="predicted"/>
<feature type="compositionally biased region" description="Basic and acidic residues" evidence="1">
    <location>
        <begin position="131"/>
        <end position="140"/>
    </location>
</feature>
<gene>
    <name evidence="2" type="ORF">WR25_00623</name>
</gene>
<reference evidence="2 3" key="1">
    <citation type="journal article" date="2017" name="Curr. Biol.">
        <title>Genome architecture and evolution of a unichromosomal asexual nematode.</title>
        <authorList>
            <person name="Fradin H."/>
            <person name="Zegar C."/>
            <person name="Gutwein M."/>
            <person name="Lucas J."/>
            <person name="Kovtun M."/>
            <person name="Corcoran D."/>
            <person name="Baugh L.R."/>
            <person name="Kiontke K."/>
            <person name="Gunsalus K."/>
            <person name="Fitch D.H."/>
            <person name="Piano F."/>
        </authorList>
    </citation>
    <scope>NUCLEOTIDE SEQUENCE [LARGE SCALE GENOMIC DNA]</scope>
    <source>
        <strain evidence="2">PF1309</strain>
    </source>
</reference>
<dbReference type="STRING" id="2018661.A0A2A2JTR7"/>
<keyword evidence="3" id="KW-1185">Reference proteome</keyword>
<feature type="region of interest" description="Disordered" evidence="1">
    <location>
        <begin position="131"/>
        <end position="166"/>
    </location>
</feature>
<dbReference type="Proteomes" id="UP000218231">
    <property type="component" value="Unassembled WGS sequence"/>
</dbReference>
<sequence>MQCPLCPTSKKTERSLEIHIAREHLDYLPWQCDFPGCTEKRFSGSQMAEHSVARHDEQSGMSYKPDSAQKKELTRLLETAKKGGMISSKVESNAGDALLAAATAAANRPGPQAAAKRETDDDDDIIFLEEVKPKTTDKSATRISPARSGTAVDKVEHVSLPSEIGSDNLETNAAAIEEKHRLNSNEDSGLGQAPEASSTSILHQLLSRPNQTPITRPPVDGIPASELFDMPFVEEMPLPETADIPPQFSPQIPPPPMMAPATIQSPSTSNPMFNPIPSHCLPHSTFDPRQPFQLEIHPGKFFFFLAAPAGELVSAENQASLPSSYPATPVVPQMVPNRQVPVLASNDAQHQTYSMTGHVSASLPSSNVPPQMAHTPPFCIIANNLPTSIQQKSMNQVPSNLNASPTTSQITPQKRIQEETDGESSSPSM</sequence>